<feature type="region of interest" description="Disordered" evidence="1">
    <location>
        <begin position="132"/>
        <end position="155"/>
    </location>
</feature>
<dbReference type="Pfam" id="PF01592">
    <property type="entry name" value="NifU_N"/>
    <property type="match status" value="1"/>
</dbReference>
<evidence type="ECO:0000313" key="4">
    <source>
        <dbReference type="Proteomes" id="UP000595074"/>
    </source>
</evidence>
<dbReference type="SUPFAM" id="SSF82649">
    <property type="entry name" value="SufE/NifU"/>
    <property type="match status" value="1"/>
</dbReference>
<feature type="domain" description="NIF system FeS cluster assembly NifU N-terminal" evidence="2">
    <location>
        <begin position="6"/>
        <end position="126"/>
    </location>
</feature>
<dbReference type="GO" id="GO:0005506">
    <property type="term" value="F:iron ion binding"/>
    <property type="evidence" value="ECO:0007669"/>
    <property type="project" value="InterPro"/>
</dbReference>
<evidence type="ECO:0000259" key="2">
    <source>
        <dbReference type="Pfam" id="PF01592"/>
    </source>
</evidence>
<reference evidence="3 4" key="1">
    <citation type="submission" date="2020-10" db="EMBL/GenBank/DDBJ databases">
        <title>The genome of sulfurovum sp.</title>
        <authorList>
            <person name="Xie S."/>
            <person name="Shao Z."/>
            <person name="Jiang L."/>
        </authorList>
    </citation>
    <scope>NUCLEOTIDE SEQUENCE [LARGE SCALE GENOMIC DNA]</scope>
    <source>
        <strain evidence="3 4">ST-419</strain>
    </source>
</reference>
<dbReference type="AlphaFoldDB" id="A0A7M1S659"/>
<accession>A0A7M1S659</accession>
<protein>
    <submittedName>
        <fullName evidence="3">Iron-sulfur cluster assembly scaffold protein</fullName>
    </submittedName>
</protein>
<dbReference type="GO" id="GO:0016226">
    <property type="term" value="P:iron-sulfur cluster assembly"/>
    <property type="evidence" value="ECO:0007669"/>
    <property type="project" value="InterPro"/>
</dbReference>
<evidence type="ECO:0000313" key="3">
    <source>
        <dbReference type="EMBL" id="QOR62915.1"/>
    </source>
</evidence>
<dbReference type="EMBL" id="CP063164">
    <property type="protein sequence ID" value="QOR62915.1"/>
    <property type="molecule type" value="Genomic_DNA"/>
</dbReference>
<keyword evidence="4" id="KW-1185">Reference proteome</keyword>
<evidence type="ECO:0000256" key="1">
    <source>
        <dbReference type="SAM" id="MobiDB-lite"/>
    </source>
</evidence>
<dbReference type="Gene3D" id="3.90.1010.10">
    <property type="match status" value="1"/>
</dbReference>
<dbReference type="PANTHER" id="PTHR10093">
    <property type="entry name" value="IRON-SULFUR CLUSTER ASSEMBLY ENZYME NIFU HOMOLOG"/>
    <property type="match status" value="1"/>
</dbReference>
<proteinExistence type="predicted"/>
<sequence>MSMDTVLIEHMMNPKNYGTLPLSNAEGIGKNPENGEKVAIYIHVKEDEEKPYIDNIAFQAIGCSTTIVAGSMLTEEAKGLTLDGARNLVDATMKLLDKLPPEDAACSEMVALAIKAAVDTYEKRREESDYPPFTYRVSNTCTPKDEEINDENTVD</sequence>
<name>A0A7M1S659_9BACT</name>
<dbReference type="KEGG" id="sinu:IMZ28_05480"/>
<dbReference type="Proteomes" id="UP000595074">
    <property type="component" value="Chromosome"/>
</dbReference>
<dbReference type="GO" id="GO:0051536">
    <property type="term" value="F:iron-sulfur cluster binding"/>
    <property type="evidence" value="ECO:0007669"/>
    <property type="project" value="InterPro"/>
</dbReference>
<organism evidence="3 4">
    <name type="scientific">Sulfurovum indicum</name>
    <dbReference type="NCBI Taxonomy" id="2779528"/>
    <lineage>
        <taxon>Bacteria</taxon>
        <taxon>Pseudomonadati</taxon>
        <taxon>Campylobacterota</taxon>
        <taxon>Epsilonproteobacteria</taxon>
        <taxon>Campylobacterales</taxon>
        <taxon>Sulfurovaceae</taxon>
        <taxon>Sulfurovum</taxon>
    </lineage>
</organism>
<dbReference type="InterPro" id="IPR002871">
    <property type="entry name" value="NIF_FeS_clus_asmbl_NifU_N"/>
</dbReference>
<gene>
    <name evidence="3" type="ORF">IMZ28_05480</name>
</gene>
<dbReference type="RefSeq" id="WP_197549732.1">
    <property type="nucleotide sequence ID" value="NZ_CP063164.1"/>
</dbReference>